<organism evidence="3 4">
    <name type="scientific">Azospirillum picis</name>
    <dbReference type="NCBI Taxonomy" id="488438"/>
    <lineage>
        <taxon>Bacteria</taxon>
        <taxon>Pseudomonadati</taxon>
        <taxon>Pseudomonadota</taxon>
        <taxon>Alphaproteobacteria</taxon>
        <taxon>Rhodospirillales</taxon>
        <taxon>Azospirillaceae</taxon>
        <taxon>Azospirillum</taxon>
    </lineage>
</organism>
<name>A0ABU0MMZ9_9PROT</name>
<feature type="domain" description="Glucose/Sorbosone dehydrogenase" evidence="2">
    <location>
        <begin position="70"/>
        <end position="395"/>
    </location>
</feature>
<evidence type="ECO:0000259" key="2">
    <source>
        <dbReference type="Pfam" id="PF07995"/>
    </source>
</evidence>
<dbReference type="PANTHER" id="PTHR19328:SF75">
    <property type="entry name" value="ALDOSE SUGAR DEHYDROGENASE YLII"/>
    <property type="match status" value="1"/>
</dbReference>
<dbReference type="Pfam" id="PF07995">
    <property type="entry name" value="GSDH"/>
    <property type="match status" value="1"/>
</dbReference>
<feature type="chain" id="PRO_5046666768" evidence="1">
    <location>
        <begin position="31"/>
        <end position="404"/>
    </location>
</feature>
<comment type="caution">
    <text evidence="3">The sequence shown here is derived from an EMBL/GenBank/DDBJ whole genome shotgun (WGS) entry which is preliminary data.</text>
</comment>
<dbReference type="SUPFAM" id="SSF50952">
    <property type="entry name" value="Soluble quinoprotein glucose dehydrogenase"/>
    <property type="match status" value="1"/>
</dbReference>
<keyword evidence="4" id="KW-1185">Reference proteome</keyword>
<dbReference type="InterPro" id="IPR012938">
    <property type="entry name" value="Glc/Sorbosone_DH"/>
</dbReference>
<protein>
    <submittedName>
        <fullName evidence="3">Glucose/arabinose dehydrogenase</fullName>
    </submittedName>
</protein>
<reference evidence="3 4" key="1">
    <citation type="submission" date="2023-07" db="EMBL/GenBank/DDBJ databases">
        <title>Genomic Encyclopedia of Type Strains, Phase IV (KMG-IV): sequencing the most valuable type-strain genomes for metagenomic binning, comparative biology and taxonomic classification.</title>
        <authorList>
            <person name="Goeker M."/>
        </authorList>
    </citation>
    <scope>NUCLEOTIDE SEQUENCE [LARGE SCALE GENOMIC DNA]</scope>
    <source>
        <strain evidence="3 4">DSM 19922</strain>
    </source>
</reference>
<sequence>MRSTPTLPAATLFTTLSAAFLAGPALPALAQSDRAGSGDRTRTVQTRTVQARTVKTDAGPLAVTTVAEGLERPWAIDFLPDGRALVTEKPGRLRILSRDGTLSPPLAGTPQVFTQGQGGLMDVAVDPQFAQNRTIYLAFAEPGSGGTAGTALARAVLADDRLRDLKVIFRQEPKVSGGNHFGNRIVFSREGHLFLTLGERNTFDPAQDTGNTLGTVVRLNRDGSIPKDNPFVNDPKAAGAIWSYGHRNIEAAAIDPRTGALWVAEMGPRGGDELNRPQAGRNHGWPLVSWGQHYDGRDIPDPPTRKEFADAVLHWTPVISPSGMLFYTGGLFPAWQGSALIGALSGKALVRVAIDGDRAREAERVALGARIRDVAQGPDGALYVVTDASDGAVWRLAPMGREAE</sequence>
<accession>A0ABU0MMZ9</accession>
<evidence type="ECO:0000313" key="3">
    <source>
        <dbReference type="EMBL" id="MDQ0534840.1"/>
    </source>
</evidence>
<dbReference type="EMBL" id="JAUSVU010000014">
    <property type="protein sequence ID" value="MDQ0534840.1"/>
    <property type="molecule type" value="Genomic_DNA"/>
</dbReference>
<gene>
    <name evidence="3" type="ORF">QO018_003717</name>
</gene>
<dbReference type="InterPro" id="IPR011042">
    <property type="entry name" value="6-blade_b-propeller_TolB-like"/>
</dbReference>
<proteinExistence type="predicted"/>
<feature type="signal peptide" evidence="1">
    <location>
        <begin position="1"/>
        <end position="30"/>
    </location>
</feature>
<evidence type="ECO:0000313" key="4">
    <source>
        <dbReference type="Proteomes" id="UP001244552"/>
    </source>
</evidence>
<keyword evidence="1" id="KW-0732">Signal</keyword>
<dbReference type="RefSeq" id="WP_209984911.1">
    <property type="nucleotide sequence ID" value="NZ_JAGINO010000015.1"/>
</dbReference>
<dbReference type="InterPro" id="IPR011041">
    <property type="entry name" value="Quinoprot_gluc/sorb_DH_b-prop"/>
</dbReference>
<dbReference type="Gene3D" id="2.120.10.30">
    <property type="entry name" value="TolB, C-terminal domain"/>
    <property type="match status" value="1"/>
</dbReference>
<dbReference type="PANTHER" id="PTHR19328">
    <property type="entry name" value="HEDGEHOG-INTERACTING PROTEIN"/>
    <property type="match status" value="1"/>
</dbReference>
<dbReference type="Proteomes" id="UP001244552">
    <property type="component" value="Unassembled WGS sequence"/>
</dbReference>
<evidence type="ECO:0000256" key="1">
    <source>
        <dbReference type="SAM" id="SignalP"/>
    </source>
</evidence>